<reference evidence="1 2" key="1">
    <citation type="submission" date="2020-08" db="EMBL/GenBank/DDBJ databases">
        <title>The genome sequence of type strain Novosphingobium piscinae KCTC 42194.</title>
        <authorList>
            <person name="Liu Y."/>
        </authorList>
    </citation>
    <scope>NUCLEOTIDE SEQUENCE [LARGE SCALE GENOMIC DNA]</scope>
    <source>
        <strain evidence="1 2">KCTC 42194</strain>
    </source>
</reference>
<evidence type="ECO:0000313" key="1">
    <source>
        <dbReference type="EMBL" id="MBC2669071.1"/>
    </source>
</evidence>
<gene>
    <name evidence="1" type="ORF">H7F53_07945</name>
</gene>
<proteinExistence type="predicted"/>
<keyword evidence="2" id="KW-1185">Reference proteome</keyword>
<accession>A0A7X1KPT9</accession>
<sequence length="197" mass="21045">MASSDGTTAILACPTNLARPEEAVAWLDWALPGPDKTSVEFVAVQAKFAPPRPIKTVNLASGYPADLAWLASQRNIVAGAGRLQPFIDAQALFSLRVFVELRREFESVTLLRALDNDQVCCAAADASGPFRCTESMHDTAHRPARHGAIVVDVSHLLSRKALDLAWDIVVSGSHYGMTPYCLCSLLNAAAAIVDSAA</sequence>
<organism evidence="1 2">
    <name type="scientific">Novosphingobium piscinae</name>
    <dbReference type="NCBI Taxonomy" id="1507448"/>
    <lineage>
        <taxon>Bacteria</taxon>
        <taxon>Pseudomonadati</taxon>
        <taxon>Pseudomonadota</taxon>
        <taxon>Alphaproteobacteria</taxon>
        <taxon>Sphingomonadales</taxon>
        <taxon>Sphingomonadaceae</taxon>
        <taxon>Novosphingobium</taxon>
    </lineage>
</organism>
<evidence type="ECO:0000313" key="2">
    <source>
        <dbReference type="Proteomes" id="UP000551327"/>
    </source>
</evidence>
<dbReference type="Proteomes" id="UP000551327">
    <property type="component" value="Unassembled WGS sequence"/>
</dbReference>
<dbReference type="RefSeq" id="WP_185678960.1">
    <property type="nucleotide sequence ID" value="NZ_JACLAX010000006.1"/>
</dbReference>
<protein>
    <submittedName>
        <fullName evidence="1">Uncharacterized protein</fullName>
    </submittedName>
</protein>
<name>A0A7X1KPT9_9SPHN</name>
<dbReference type="EMBL" id="JACLAX010000006">
    <property type="protein sequence ID" value="MBC2669071.1"/>
    <property type="molecule type" value="Genomic_DNA"/>
</dbReference>
<dbReference type="AlphaFoldDB" id="A0A7X1KPT9"/>
<comment type="caution">
    <text evidence="1">The sequence shown here is derived from an EMBL/GenBank/DDBJ whole genome shotgun (WGS) entry which is preliminary data.</text>
</comment>